<dbReference type="GO" id="GO:0003989">
    <property type="term" value="F:acetyl-CoA carboxylase activity"/>
    <property type="evidence" value="ECO:0007669"/>
    <property type="project" value="InterPro"/>
</dbReference>
<dbReference type="AlphaFoldDB" id="A0A4T2C276"/>
<evidence type="ECO:0000313" key="3">
    <source>
        <dbReference type="Proteomes" id="UP000306192"/>
    </source>
</evidence>
<dbReference type="OrthoDB" id="5123691at2"/>
<dbReference type="EMBL" id="QYRT01000010">
    <property type="protein sequence ID" value="TIH37789.1"/>
    <property type="molecule type" value="Genomic_DNA"/>
</dbReference>
<dbReference type="Pfam" id="PF13822">
    <property type="entry name" value="ACC_epsilon"/>
    <property type="match status" value="1"/>
</dbReference>
<evidence type="ECO:0000256" key="1">
    <source>
        <dbReference type="SAM" id="MobiDB-lite"/>
    </source>
</evidence>
<organism evidence="2 3">
    <name type="scientific">Subtercola vilae</name>
    <dbReference type="NCBI Taxonomy" id="2056433"/>
    <lineage>
        <taxon>Bacteria</taxon>
        <taxon>Bacillati</taxon>
        <taxon>Actinomycetota</taxon>
        <taxon>Actinomycetes</taxon>
        <taxon>Micrococcales</taxon>
        <taxon>Microbacteriaceae</taxon>
        <taxon>Subtercola</taxon>
    </lineage>
</organism>
<gene>
    <name evidence="2" type="ORF">D4765_07180</name>
</gene>
<accession>A0A4T2C276</accession>
<protein>
    <submittedName>
        <fullName evidence="2">Acyl-CoA carboxylase subunit epsilon</fullName>
    </submittedName>
</protein>
<dbReference type="RefSeq" id="WP_136641610.1">
    <property type="nucleotide sequence ID" value="NZ_QYRT01000010.1"/>
</dbReference>
<feature type="region of interest" description="Disordered" evidence="1">
    <location>
        <begin position="44"/>
        <end position="75"/>
    </location>
</feature>
<evidence type="ECO:0000313" key="2">
    <source>
        <dbReference type="EMBL" id="TIH37789.1"/>
    </source>
</evidence>
<dbReference type="GO" id="GO:0004658">
    <property type="term" value="F:propionyl-CoA carboxylase activity"/>
    <property type="evidence" value="ECO:0007669"/>
    <property type="project" value="InterPro"/>
</dbReference>
<reference evidence="2 3" key="1">
    <citation type="journal article" date="2019" name="Microorganisms">
        <title>Systematic Affiliation and Genome Analysis of Subtercola vilae DB165(T) with Particular Emphasis on Cold Adaptation of an Isolate from a High-Altitude Cold Volcano Lake.</title>
        <authorList>
            <person name="Villalobos A.S."/>
            <person name="Wiese J."/>
            <person name="Imhoff J.F."/>
            <person name="Dorador C."/>
            <person name="Keller A."/>
            <person name="Hentschel U."/>
        </authorList>
    </citation>
    <scope>NUCLEOTIDE SEQUENCE [LARGE SCALE GENOMIC DNA]</scope>
    <source>
        <strain evidence="2 3">DB165</strain>
    </source>
</reference>
<name>A0A4T2C276_9MICO</name>
<keyword evidence="3" id="KW-1185">Reference proteome</keyword>
<dbReference type="Proteomes" id="UP000306192">
    <property type="component" value="Unassembled WGS sequence"/>
</dbReference>
<proteinExistence type="predicted"/>
<sequence length="75" mass="8005">MTDSPDDGTVDAPVIVTTKNVTHAELAAVTAVVRGMLEEEGDSLRSARAAAPTAWQRSQRELRQTLTPGSGRWNG</sequence>
<dbReference type="InterPro" id="IPR032716">
    <property type="entry name" value="ACC_epsilon"/>
</dbReference>
<comment type="caution">
    <text evidence="2">The sequence shown here is derived from an EMBL/GenBank/DDBJ whole genome shotgun (WGS) entry which is preliminary data.</text>
</comment>